<dbReference type="STRING" id="1619048.UU49_C0016G0006"/>
<organism evidence="3 4">
    <name type="scientific">Candidatus Magasanikbacteria bacterium GW2011_GWC2_41_17</name>
    <dbReference type="NCBI Taxonomy" id="1619048"/>
    <lineage>
        <taxon>Bacteria</taxon>
        <taxon>Candidatus Magasanikiibacteriota</taxon>
    </lineage>
</organism>
<proteinExistence type="predicted"/>
<dbReference type="InterPro" id="IPR000056">
    <property type="entry name" value="Ribul_P_3_epim-like"/>
</dbReference>
<accession>A0A0G0XPA6</accession>
<dbReference type="PANTHER" id="PTHR11749">
    <property type="entry name" value="RIBULOSE-5-PHOSPHATE-3-EPIMERASE"/>
    <property type="match status" value="1"/>
</dbReference>
<evidence type="ECO:0000313" key="3">
    <source>
        <dbReference type="EMBL" id="KKR98620.1"/>
    </source>
</evidence>
<dbReference type="AlphaFoldDB" id="A0A0G0XPA6"/>
<name>A0A0G0XPA6_9BACT</name>
<keyword evidence="2" id="KW-0413">Isomerase</keyword>
<comment type="caution">
    <text evidence="3">The sequence shown here is derived from an EMBL/GenBank/DDBJ whole genome shotgun (WGS) entry which is preliminary data.</text>
</comment>
<dbReference type="Gene3D" id="3.20.20.70">
    <property type="entry name" value="Aldolase class I"/>
    <property type="match status" value="1"/>
</dbReference>
<dbReference type="GO" id="GO:0005975">
    <property type="term" value="P:carbohydrate metabolic process"/>
    <property type="evidence" value="ECO:0007669"/>
    <property type="project" value="InterPro"/>
</dbReference>
<evidence type="ECO:0000256" key="1">
    <source>
        <dbReference type="ARBA" id="ARBA00022723"/>
    </source>
</evidence>
<dbReference type="SUPFAM" id="SSF51366">
    <property type="entry name" value="Ribulose-phoshate binding barrel"/>
    <property type="match status" value="1"/>
</dbReference>
<keyword evidence="1" id="KW-0479">Metal-binding</keyword>
<protein>
    <submittedName>
        <fullName evidence="3">Ribulose-phosphate 3-epimerase</fullName>
    </submittedName>
</protein>
<reference evidence="3 4" key="1">
    <citation type="journal article" date="2015" name="Nature">
        <title>rRNA introns, odd ribosomes, and small enigmatic genomes across a large radiation of phyla.</title>
        <authorList>
            <person name="Brown C.T."/>
            <person name="Hug L.A."/>
            <person name="Thomas B.C."/>
            <person name="Sharon I."/>
            <person name="Castelle C.J."/>
            <person name="Singh A."/>
            <person name="Wilkins M.J."/>
            <person name="Williams K.H."/>
            <person name="Banfield J.F."/>
        </authorList>
    </citation>
    <scope>NUCLEOTIDE SEQUENCE [LARGE SCALE GENOMIC DNA]</scope>
</reference>
<dbReference type="EMBL" id="LCAV01000016">
    <property type="protein sequence ID" value="KKR98620.1"/>
    <property type="molecule type" value="Genomic_DNA"/>
</dbReference>
<dbReference type="InterPro" id="IPR013785">
    <property type="entry name" value="Aldolase_TIM"/>
</dbReference>
<evidence type="ECO:0000313" key="4">
    <source>
        <dbReference type="Proteomes" id="UP000034108"/>
    </source>
</evidence>
<dbReference type="Pfam" id="PF00834">
    <property type="entry name" value="Ribul_P_3_epim"/>
    <property type="match status" value="1"/>
</dbReference>
<dbReference type="GO" id="GO:0016857">
    <property type="term" value="F:racemase and epimerase activity, acting on carbohydrates and derivatives"/>
    <property type="evidence" value="ECO:0007669"/>
    <property type="project" value="InterPro"/>
</dbReference>
<dbReference type="CDD" id="cd00429">
    <property type="entry name" value="RPE"/>
    <property type="match status" value="1"/>
</dbReference>
<gene>
    <name evidence="3" type="ORF">UU49_C0016G0006</name>
</gene>
<evidence type="ECO:0000256" key="2">
    <source>
        <dbReference type="ARBA" id="ARBA00023235"/>
    </source>
</evidence>
<sequence>MPKIIPAILTDNLETFKTQIKQMEGATDWVQIDVSDGIFVPQKTLAAEEIKTVITNLKYELHLMVTDPTTEIEKWYDLSNVKRIIFHFEAAKIPIAVIKHIEAYGFDAGVAVNPDTGLENLEALAYQADLILFMAVTPGKQGQKFIPETLNKIKEFKNKYPQMPVAVDGGVHQEEIKQLATLGVEYLDVGSEIFANPNPREHLKELQHLIYA</sequence>
<dbReference type="GO" id="GO:0046872">
    <property type="term" value="F:metal ion binding"/>
    <property type="evidence" value="ECO:0007669"/>
    <property type="project" value="UniProtKB-KW"/>
</dbReference>
<dbReference type="PATRIC" id="fig|1619048.3.peg.513"/>
<dbReference type="InterPro" id="IPR011060">
    <property type="entry name" value="RibuloseP-bd_barrel"/>
</dbReference>
<dbReference type="Proteomes" id="UP000034108">
    <property type="component" value="Unassembled WGS sequence"/>
</dbReference>